<evidence type="ECO:0000313" key="2">
    <source>
        <dbReference type="EMBL" id="SEB56285.1"/>
    </source>
</evidence>
<dbReference type="RefSeq" id="WP_176980734.1">
    <property type="nucleotide sequence ID" value="NZ_FNRY01000001.1"/>
</dbReference>
<gene>
    <name evidence="2" type="ORF">SAMN04489806_1114</name>
</gene>
<dbReference type="STRING" id="640635.SAMN04489806_1114"/>
<dbReference type="PANTHER" id="PTHR12147:SF26">
    <property type="entry name" value="PEPTIDASE M28 DOMAIN-CONTAINING PROTEIN"/>
    <property type="match status" value="1"/>
</dbReference>
<dbReference type="PANTHER" id="PTHR12147">
    <property type="entry name" value="METALLOPEPTIDASE M28 FAMILY MEMBER"/>
    <property type="match status" value="1"/>
</dbReference>
<dbReference type="EMBL" id="FNRY01000001">
    <property type="protein sequence ID" value="SEB56285.1"/>
    <property type="molecule type" value="Genomic_DNA"/>
</dbReference>
<proteinExistence type="predicted"/>
<feature type="domain" description="Peptidase M28" evidence="1">
    <location>
        <begin position="184"/>
        <end position="355"/>
    </location>
</feature>
<dbReference type="GO" id="GO:0008235">
    <property type="term" value="F:metalloexopeptidase activity"/>
    <property type="evidence" value="ECO:0007669"/>
    <property type="project" value="InterPro"/>
</dbReference>
<dbReference type="GO" id="GO:0006508">
    <property type="term" value="P:proteolysis"/>
    <property type="evidence" value="ECO:0007669"/>
    <property type="project" value="InterPro"/>
</dbReference>
<reference evidence="2 3" key="1">
    <citation type="submission" date="2016-10" db="EMBL/GenBank/DDBJ databases">
        <authorList>
            <person name="de Groot N.N."/>
        </authorList>
    </citation>
    <scope>NUCLEOTIDE SEQUENCE [LARGE SCALE GENOMIC DNA]</scope>
    <source>
        <strain evidence="2 3">DSM 21799</strain>
    </source>
</reference>
<protein>
    <submittedName>
        <fullName evidence="2">Peptidase family M28</fullName>
    </submittedName>
</protein>
<evidence type="ECO:0000259" key="1">
    <source>
        <dbReference type="Pfam" id="PF04389"/>
    </source>
</evidence>
<dbReference type="InterPro" id="IPR045175">
    <property type="entry name" value="M28_fam"/>
</dbReference>
<evidence type="ECO:0000313" key="3">
    <source>
        <dbReference type="Proteomes" id="UP000199183"/>
    </source>
</evidence>
<dbReference type="Gene3D" id="3.40.630.10">
    <property type="entry name" value="Zn peptidases"/>
    <property type="match status" value="1"/>
</dbReference>
<dbReference type="AlphaFoldDB" id="A0A1H4KDU0"/>
<sequence>MDQDQALAELTELTELGNRFHGGYGIGKAAKWLVDRLNAVGLTASRMPVALPGWHPGATATVTVTHPWEEKLVCWPMLWSNGTRGPVTGRVVFLGNQGIWGDSQLWKRLSVVDDQGSVLAFLHVRDKGPAAPQPLPSGSDSTVPHLSISQWDGAAIIDRIKQGETVQVEVNADCRTTSDMTSDNVTVTIPGSGTGRVLVCAHYDTFWNTPGAYDNGSGTIALLNLARDLSANQPQRTVDLAFFTGEEWHLGGSRRYVDEVGSERLQELDFVLNIDGLGDSDHIELASGPEEFEQLVYSKIRASVERTRASTTVATRFPPTKGTDDMSFAVQGVPTAFLTFNNWHKLHQPDDTPNAGIARNIAWSVPVVRDLIETLDRPDRLSHVDFL</sequence>
<dbReference type="InterPro" id="IPR007484">
    <property type="entry name" value="Peptidase_M28"/>
</dbReference>
<accession>A0A1H4KDU0</accession>
<dbReference type="SUPFAM" id="SSF53187">
    <property type="entry name" value="Zn-dependent exopeptidases"/>
    <property type="match status" value="1"/>
</dbReference>
<dbReference type="Gene3D" id="3.50.30.30">
    <property type="match status" value="1"/>
</dbReference>
<keyword evidence="3" id="KW-1185">Reference proteome</keyword>
<dbReference type="Pfam" id="PF04389">
    <property type="entry name" value="Peptidase_M28"/>
    <property type="match status" value="1"/>
</dbReference>
<name>A0A1H4KDU0_9MICO</name>
<organism evidence="2 3">
    <name type="scientific">Paramicrobacterium humi</name>
    <dbReference type="NCBI Taxonomy" id="640635"/>
    <lineage>
        <taxon>Bacteria</taxon>
        <taxon>Bacillati</taxon>
        <taxon>Actinomycetota</taxon>
        <taxon>Actinomycetes</taxon>
        <taxon>Micrococcales</taxon>
        <taxon>Microbacteriaceae</taxon>
        <taxon>Paramicrobacterium</taxon>
    </lineage>
</organism>
<dbReference type="Proteomes" id="UP000199183">
    <property type="component" value="Unassembled WGS sequence"/>
</dbReference>